<name>A0A8S1ZHB8_ARAAE</name>
<reference evidence="7" key="1">
    <citation type="submission" date="2021-01" db="EMBL/GenBank/DDBJ databases">
        <authorList>
            <person name="Bezrukov I."/>
        </authorList>
    </citation>
    <scope>NUCLEOTIDE SEQUENCE</scope>
</reference>
<dbReference type="Proteomes" id="UP000682877">
    <property type="component" value="Chromosome 1"/>
</dbReference>
<evidence type="ECO:0000259" key="6">
    <source>
        <dbReference type="SMART" id="SM00249"/>
    </source>
</evidence>
<evidence type="ECO:0000313" key="8">
    <source>
        <dbReference type="Proteomes" id="UP000682877"/>
    </source>
</evidence>
<dbReference type="Gene3D" id="3.30.40.10">
    <property type="entry name" value="Zinc/RING finger domain, C3HC4 (zinc finger)"/>
    <property type="match status" value="1"/>
</dbReference>
<dbReference type="InterPro" id="IPR059080">
    <property type="entry name" value="WHD_PTC1"/>
</dbReference>
<gene>
    <name evidence="7" type="ORF">AARE701A_LOCUS2676</name>
</gene>
<dbReference type="InterPro" id="IPR019787">
    <property type="entry name" value="Znf_PHD-finger"/>
</dbReference>
<dbReference type="EMBL" id="LR999451">
    <property type="protein sequence ID" value="CAE5959128.1"/>
    <property type="molecule type" value="Genomic_DNA"/>
</dbReference>
<dbReference type="InterPro" id="IPR019786">
    <property type="entry name" value="Zinc_finger_PHD-type_CS"/>
</dbReference>
<dbReference type="InterPro" id="IPR001965">
    <property type="entry name" value="Znf_PHD"/>
</dbReference>
<protein>
    <recommendedName>
        <fullName evidence="6">Zinc finger PHD-type domain-containing protein</fullName>
    </recommendedName>
</protein>
<dbReference type="AlphaFoldDB" id="A0A8S1ZHB8"/>
<dbReference type="Pfam" id="PF25565">
    <property type="entry name" value="Ubiquitin_At1g33420"/>
    <property type="match status" value="1"/>
</dbReference>
<evidence type="ECO:0000256" key="5">
    <source>
        <dbReference type="ARBA" id="ARBA00023163"/>
    </source>
</evidence>
<keyword evidence="8" id="KW-1185">Reference proteome</keyword>
<keyword evidence="3" id="KW-0862">Zinc</keyword>
<keyword evidence="1" id="KW-0479">Metal-binding</keyword>
<proteinExistence type="predicted"/>
<dbReference type="InterPro" id="IPR057765">
    <property type="entry name" value="MS1-like_ubiquitin"/>
</dbReference>
<keyword evidence="4" id="KW-0805">Transcription regulation</keyword>
<dbReference type="SUPFAM" id="SSF57903">
    <property type="entry name" value="FYVE/PHD zinc finger"/>
    <property type="match status" value="1"/>
</dbReference>
<dbReference type="PROSITE" id="PS01359">
    <property type="entry name" value="ZF_PHD_1"/>
    <property type="match status" value="1"/>
</dbReference>
<accession>A0A8S1ZHB8</accession>
<feature type="domain" description="Zinc finger PHD-type" evidence="6">
    <location>
        <begin position="605"/>
        <end position="651"/>
    </location>
</feature>
<evidence type="ECO:0000256" key="3">
    <source>
        <dbReference type="ARBA" id="ARBA00022833"/>
    </source>
</evidence>
<keyword evidence="5" id="KW-0804">Transcription</keyword>
<dbReference type="InterPro" id="IPR011011">
    <property type="entry name" value="Znf_FYVE_PHD"/>
</dbReference>
<keyword evidence="2" id="KW-0863">Zinc-finger</keyword>
<dbReference type="SMART" id="SM00249">
    <property type="entry name" value="PHD"/>
    <property type="match status" value="1"/>
</dbReference>
<dbReference type="GO" id="GO:0008270">
    <property type="term" value="F:zinc ion binding"/>
    <property type="evidence" value="ECO:0007669"/>
    <property type="project" value="UniProtKB-KW"/>
</dbReference>
<evidence type="ECO:0000256" key="4">
    <source>
        <dbReference type="ARBA" id="ARBA00023015"/>
    </source>
</evidence>
<dbReference type="Pfam" id="PF25874">
    <property type="entry name" value="WHD_plant_repro"/>
    <property type="match status" value="1"/>
</dbReference>
<dbReference type="InterPro" id="IPR013083">
    <property type="entry name" value="Znf_RING/FYVE/PHD"/>
</dbReference>
<dbReference type="Pfam" id="PF00628">
    <property type="entry name" value="PHD"/>
    <property type="match status" value="1"/>
</dbReference>
<evidence type="ECO:0000256" key="1">
    <source>
        <dbReference type="ARBA" id="ARBA00022723"/>
    </source>
</evidence>
<sequence>MAVMNGGRATKRARRSNRISADLYDFSTFPAEEINGDSTTLPPFRDGVRTFLATHARVTFPPSTLFSSLMTWQIMLRPGDSTDGSDLSSKLVSLDVVEEDVTRSSRSVYCDHCRVVGWSSHPVCRKRYHFIIRSGGDTKACTRCGNTQNLSEGSNCKWCSLALDIEDWVYSQLEDNTHLLHGVIHSNGYAHLLSLNGREGGSGFLTGRAIMDFWDRLCSSLAVRKASVMDVSRKYGMDYRLLHGITRGCSWYSEWGYEFKSGSYALTREAYQSAVDTLSGIPLSEFLFQGRKPRTQLHSIIGFYQSLSCSELVTVKDLFSFLLQLIRENRSKPTSKSSVLCAWSKSDVERVQQAMVKILKAAGRPRANWVTRWALKRSICKTASPQLIDYCLKHFGGVLVDDGSLVVCSRCNPGSNDFEYRLESVDNVHRLSNQDVNNASVEHVKRDLIYLYETLLHPQTMAEFRYQATRDKMIDAATKILDCKHFIKDYLSSTANPFAISLWCHVELSDESKECPAPPPELLVLPLNATVSDLKIEAAKAFQEVYAMFKRFEVEELLGYGSIDDFITLKFLVGTNGVIRIKGRCSKHGLLRYRMERGVDNWKVDCKCGTKDDDGERMLACDGCGVWHHTRCAGINNSDALPSKFHCFRCIELYSKRPKQSDNERGSSQVPKAGFVCRGESAAMGSGSNLSVTLSVG</sequence>
<dbReference type="InterPro" id="IPR058054">
    <property type="entry name" value="Znf_MS1-like"/>
</dbReference>
<evidence type="ECO:0000256" key="2">
    <source>
        <dbReference type="ARBA" id="ARBA00022771"/>
    </source>
</evidence>
<dbReference type="PANTHER" id="PTHR46201">
    <property type="entry name" value="PHD FINGER PROTEIN MALE MEIOCYTE DEATH 1-RELATED"/>
    <property type="match status" value="1"/>
</dbReference>
<dbReference type="CDD" id="cd15556">
    <property type="entry name" value="PHD_MMD1_like"/>
    <property type="match status" value="1"/>
</dbReference>
<dbReference type="PANTHER" id="PTHR46201:SF6">
    <property type="entry name" value="PHD FINGER PLANT-LIKE PROTEIN"/>
    <property type="match status" value="1"/>
</dbReference>
<organism evidence="7 8">
    <name type="scientific">Arabidopsis arenosa</name>
    <name type="common">Sand rock-cress</name>
    <name type="synonym">Cardaminopsis arenosa</name>
    <dbReference type="NCBI Taxonomy" id="38785"/>
    <lineage>
        <taxon>Eukaryota</taxon>
        <taxon>Viridiplantae</taxon>
        <taxon>Streptophyta</taxon>
        <taxon>Embryophyta</taxon>
        <taxon>Tracheophyta</taxon>
        <taxon>Spermatophyta</taxon>
        <taxon>Magnoliopsida</taxon>
        <taxon>eudicotyledons</taxon>
        <taxon>Gunneridae</taxon>
        <taxon>Pentapetalae</taxon>
        <taxon>rosids</taxon>
        <taxon>malvids</taxon>
        <taxon>Brassicales</taxon>
        <taxon>Brassicaceae</taxon>
        <taxon>Camelineae</taxon>
        <taxon>Arabidopsis</taxon>
    </lineage>
</organism>
<evidence type="ECO:0000313" key="7">
    <source>
        <dbReference type="EMBL" id="CAE5959128.1"/>
    </source>
</evidence>